<proteinExistence type="inferred from homology"/>
<reference evidence="13 14" key="1">
    <citation type="submission" date="2013-04" db="EMBL/GenBank/DDBJ databases">
        <title>Oceanococcus atlanticus 22II-S10r2 Genome Sequencing.</title>
        <authorList>
            <person name="Lai Q."/>
            <person name="Li G."/>
            <person name="Shao Z."/>
        </authorList>
    </citation>
    <scope>NUCLEOTIDE SEQUENCE [LARGE SCALE GENOMIC DNA]</scope>
    <source>
        <strain evidence="13 14">22II-S10r2</strain>
    </source>
</reference>
<evidence type="ECO:0000256" key="8">
    <source>
        <dbReference type="ARBA" id="ARBA00022989"/>
    </source>
</evidence>
<evidence type="ECO:0000259" key="12">
    <source>
        <dbReference type="Pfam" id="PF16916"/>
    </source>
</evidence>
<keyword evidence="7" id="KW-0864">Zinc transport</keyword>
<evidence type="ECO:0000313" key="14">
    <source>
        <dbReference type="Proteomes" id="UP000192342"/>
    </source>
</evidence>
<dbReference type="NCBIfam" id="TIGR01297">
    <property type="entry name" value="CDF"/>
    <property type="match status" value="1"/>
</dbReference>
<feature type="domain" description="Cation efflux protein cytoplasmic" evidence="12">
    <location>
        <begin position="211"/>
        <end position="286"/>
    </location>
</feature>
<dbReference type="Pfam" id="PF16916">
    <property type="entry name" value="ZT_dimer"/>
    <property type="match status" value="1"/>
</dbReference>
<gene>
    <name evidence="13" type="ORF">ATO7_08812</name>
</gene>
<comment type="similarity">
    <text evidence="2">Belongs to the cation diffusion facilitator (CDF) transporter (TC 2.A.4) family. FieF subfamily.</text>
</comment>
<keyword evidence="4" id="KW-1003">Cell membrane</keyword>
<dbReference type="PANTHER" id="PTHR43840">
    <property type="entry name" value="MITOCHONDRIAL METAL TRANSPORTER 1-RELATED"/>
    <property type="match status" value="1"/>
</dbReference>
<dbReference type="InterPro" id="IPR027469">
    <property type="entry name" value="Cation_efflux_TMD_sf"/>
</dbReference>
<keyword evidence="5" id="KW-0408">Iron</keyword>
<dbReference type="RefSeq" id="WP_158523128.1">
    <property type="nucleotide sequence ID" value="NZ_AQQV01000002.1"/>
</dbReference>
<dbReference type="InterPro" id="IPR027470">
    <property type="entry name" value="Cation_efflux_CTD"/>
</dbReference>
<evidence type="ECO:0000256" key="3">
    <source>
        <dbReference type="ARBA" id="ARBA00022448"/>
    </source>
</evidence>
<dbReference type="InterPro" id="IPR002524">
    <property type="entry name" value="Cation_efflux"/>
</dbReference>
<keyword evidence="3" id="KW-0813">Transport</keyword>
<name>A0A1Y1SDQ5_9GAMM</name>
<feature type="transmembrane region" description="Helical" evidence="10">
    <location>
        <begin position="153"/>
        <end position="170"/>
    </location>
</feature>
<dbReference type="GO" id="GO:0015093">
    <property type="term" value="F:ferrous iron transmembrane transporter activity"/>
    <property type="evidence" value="ECO:0007669"/>
    <property type="project" value="TreeGrafter"/>
</dbReference>
<evidence type="ECO:0000256" key="6">
    <source>
        <dbReference type="ARBA" id="ARBA00022692"/>
    </source>
</evidence>
<evidence type="ECO:0000256" key="1">
    <source>
        <dbReference type="ARBA" id="ARBA00004141"/>
    </source>
</evidence>
<evidence type="ECO:0000256" key="9">
    <source>
        <dbReference type="ARBA" id="ARBA00023136"/>
    </source>
</evidence>
<dbReference type="Gene3D" id="3.30.70.1350">
    <property type="entry name" value="Cation efflux protein, cytoplasmic domain"/>
    <property type="match status" value="1"/>
</dbReference>
<comment type="subcellular location">
    <subcellularLocation>
        <location evidence="1">Membrane</location>
        <topology evidence="1">Multi-pass membrane protein</topology>
    </subcellularLocation>
</comment>
<evidence type="ECO:0000313" key="13">
    <source>
        <dbReference type="EMBL" id="ORE87128.1"/>
    </source>
</evidence>
<keyword evidence="6 10" id="KW-0812">Transmembrane</keyword>
<keyword evidence="7" id="KW-0862">Zinc</keyword>
<evidence type="ECO:0000256" key="7">
    <source>
        <dbReference type="ARBA" id="ARBA00022906"/>
    </source>
</evidence>
<feature type="domain" description="Cation efflux protein transmembrane" evidence="11">
    <location>
        <begin position="12"/>
        <end position="206"/>
    </location>
</feature>
<protein>
    <submittedName>
        <fullName evidence="13">Cation diffusion facilitator family transporter</fullName>
    </submittedName>
</protein>
<dbReference type="AlphaFoldDB" id="A0A1Y1SDQ5"/>
<dbReference type="GO" id="GO:0015086">
    <property type="term" value="F:cadmium ion transmembrane transporter activity"/>
    <property type="evidence" value="ECO:0007669"/>
    <property type="project" value="TreeGrafter"/>
</dbReference>
<dbReference type="OrthoDB" id="9806522at2"/>
<feature type="transmembrane region" description="Helical" evidence="10">
    <location>
        <begin position="12"/>
        <end position="30"/>
    </location>
</feature>
<feature type="transmembrane region" description="Helical" evidence="10">
    <location>
        <begin position="176"/>
        <end position="197"/>
    </location>
</feature>
<dbReference type="STRING" id="1317117.ATO7_08812"/>
<evidence type="ECO:0000256" key="5">
    <source>
        <dbReference type="ARBA" id="ARBA00022496"/>
    </source>
</evidence>
<dbReference type="SUPFAM" id="SSF161111">
    <property type="entry name" value="Cation efflux protein transmembrane domain-like"/>
    <property type="match status" value="1"/>
</dbReference>
<feature type="transmembrane region" description="Helical" evidence="10">
    <location>
        <begin position="36"/>
        <end position="58"/>
    </location>
</feature>
<dbReference type="GO" id="GO:0005886">
    <property type="term" value="C:plasma membrane"/>
    <property type="evidence" value="ECO:0007669"/>
    <property type="project" value="TreeGrafter"/>
</dbReference>
<evidence type="ECO:0000256" key="2">
    <source>
        <dbReference type="ARBA" id="ARBA00010212"/>
    </source>
</evidence>
<keyword evidence="7" id="KW-0406">Ion transport</keyword>
<sequence length="296" mass="31567">MSASSPQQRAIRIAATFAFGLAILKGLAFLQSGSVALLASLVDSLLDGLASVVNLIAIRYAMAPPDNEHRFGHGKAEPLAALAQTAFITGSGVFVLLEAARRYTLDEPSTTQPALGIAVMLVAIIGTALLVLYQRHVAKKTGSLVVEADALHYLSDMLGNLAVLAALILASQPTLWWVDPLAAIVVAGYVLHSAYSVGRKALGQLMDHELSEALRDDILHAAQQEPGVLGVHDLKTRAAGPYRFVQLHLELDAQQSLESAHTISDKVAQRVREVCPDAQIIVHQDPVDPAGYPSQR</sequence>
<dbReference type="InterPro" id="IPR058533">
    <property type="entry name" value="Cation_efflux_TM"/>
</dbReference>
<keyword evidence="14" id="KW-1185">Reference proteome</keyword>
<dbReference type="GO" id="GO:0015341">
    <property type="term" value="F:zinc efflux antiporter activity"/>
    <property type="evidence" value="ECO:0007669"/>
    <property type="project" value="TreeGrafter"/>
</dbReference>
<dbReference type="EMBL" id="AQQV01000002">
    <property type="protein sequence ID" value="ORE87128.1"/>
    <property type="molecule type" value="Genomic_DNA"/>
</dbReference>
<dbReference type="InterPro" id="IPR050291">
    <property type="entry name" value="CDF_Transporter"/>
</dbReference>
<dbReference type="Proteomes" id="UP000192342">
    <property type="component" value="Unassembled WGS sequence"/>
</dbReference>
<dbReference type="InterPro" id="IPR036837">
    <property type="entry name" value="Cation_efflux_CTD_sf"/>
</dbReference>
<feature type="transmembrane region" description="Helical" evidence="10">
    <location>
        <begin position="112"/>
        <end position="133"/>
    </location>
</feature>
<evidence type="ECO:0000259" key="11">
    <source>
        <dbReference type="Pfam" id="PF01545"/>
    </source>
</evidence>
<dbReference type="GO" id="GO:0006882">
    <property type="term" value="P:intracellular zinc ion homeostasis"/>
    <property type="evidence" value="ECO:0007669"/>
    <property type="project" value="TreeGrafter"/>
</dbReference>
<keyword evidence="8 10" id="KW-1133">Transmembrane helix</keyword>
<comment type="caution">
    <text evidence="13">The sequence shown here is derived from an EMBL/GenBank/DDBJ whole genome shotgun (WGS) entry which is preliminary data.</text>
</comment>
<dbReference type="PANTHER" id="PTHR43840:SF41">
    <property type="entry name" value="CATION-EFFLUX PUMP FIEF"/>
    <property type="match status" value="1"/>
</dbReference>
<evidence type="ECO:0000256" key="10">
    <source>
        <dbReference type="SAM" id="Phobius"/>
    </source>
</evidence>
<organism evidence="13 14">
    <name type="scientific">Oceanococcus atlanticus</name>
    <dbReference type="NCBI Taxonomy" id="1317117"/>
    <lineage>
        <taxon>Bacteria</taxon>
        <taxon>Pseudomonadati</taxon>
        <taxon>Pseudomonadota</taxon>
        <taxon>Gammaproteobacteria</taxon>
        <taxon>Chromatiales</taxon>
        <taxon>Oceanococcaceae</taxon>
        <taxon>Oceanococcus</taxon>
    </lineage>
</organism>
<dbReference type="Pfam" id="PF01545">
    <property type="entry name" value="Cation_efflux"/>
    <property type="match status" value="1"/>
</dbReference>
<dbReference type="Gene3D" id="1.20.1510.10">
    <property type="entry name" value="Cation efflux protein transmembrane domain"/>
    <property type="match status" value="1"/>
</dbReference>
<accession>A0A1Y1SDQ5</accession>
<dbReference type="SUPFAM" id="SSF160240">
    <property type="entry name" value="Cation efflux protein cytoplasmic domain-like"/>
    <property type="match status" value="1"/>
</dbReference>
<evidence type="ECO:0000256" key="4">
    <source>
        <dbReference type="ARBA" id="ARBA00022475"/>
    </source>
</evidence>
<feature type="transmembrane region" description="Helical" evidence="10">
    <location>
        <begin position="79"/>
        <end position="100"/>
    </location>
</feature>
<keyword evidence="5" id="KW-0410">Iron transport</keyword>
<keyword evidence="9 10" id="KW-0472">Membrane</keyword>